<reference evidence="1 2" key="1">
    <citation type="journal article" date="2022" name="Nat. Ecol. Evol.">
        <title>A masculinizing supergene underlies an exaggerated male reproductive morph in a spider.</title>
        <authorList>
            <person name="Hendrickx F."/>
            <person name="De Corte Z."/>
            <person name="Sonet G."/>
            <person name="Van Belleghem S.M."/>
            <person name="Kostlbacher S."/>
            <person name="Vangestel C."/>
        </authorList>
    </citation>
    <scope>NUCLEOTIDE SEQUENCE [LARGE SCALE GENOMIC DNA]</scope>
    <source>
        <strain evidence="1">W744_W776</strain>
    </source>
</reference>
<proteinExistence type="predicted"/>
<dbReference type="InterPro" id="IPR029063">
    <property type="entry name" value="SAM-dependent_MTases_sf"/>
</dbReference>
<dbReference type="Gene3D" id="3.40.50.150">
    <property type="entry name" value="Vaccinia Virus protein VP39"/>
    <property type="match status" value="1"/>
</dbReference>
<evidence type="ECO:0000313" key="2">
    <source>
        <dbReference type="Proteomes" id="UP000827092"/>
    </source>
</evidence>
<name>A0AAV6URP7_9ARAC</name>
<sequence length="425" mass="49778">MLRSYLADFDNLADDWCQFKRTNIEEYDHLMDSMMDSLYYRIVYIYRNGLLLSSAVALHFSTVLSENPEVYRKLLQKKKIVRICSIGGGSASDVVAIVSVLEALAEDLDIRVTILDRDGRWKNTSFVVLRCLKTFRNATWRINFLTCDLSGKELNPEAALAVKNADVVTMVKFISEFEGNRKDLQSTIKNTINAISPGSMLLVLDVADDSDHIEACGDRSGEIDHCQLLYEEICYLHTLEMDAIEKILLLYQKHFSALQINSCYEMCVRIWLKTRDNSKNKTSDRQLQMRFRRDLDQYNFHETLLNRGFFQKWRQQFSIDMERMGWSRDRITMLQFHTKMFMDELREDILKSKYKMDSITDTLERMDSISSERNACAPKIVGQFSEKDWDEYLDCKFDFVIDKDVAYKHGILSLYNHMTRTVKFN</sequence>
<organism evidence="1 2">
    <name type="scientific">Oedothorax gibbosus</name>
    <dbReference type="NCBI Taxonomy" id="931172"/>
    <lineage>
        <taxon>Eukaryota</taxon>
        <taxon>Metazoa</taxon>
        <taxon>Ecdysozoa</taxon>
        <taxon>Arthropoda</taxon>
        <taxon>Chelicerata</taxon>
        <taxon>Arachnida</taxon>
        <taxon>Araneae</taxon>
        <taxon>Araneomorphae</taxon>
        <taxon>Entelegynae</taxon>
        <taxon>Araneoidea</taxon>
        <taxon>Linyphiidae</taxon>
        <taxon>Erigoninae</taxon>
        <taxon>Oedothorax</taxon>
    </lineage>
</organism>
<dbReference type="AlphaFoldDB" id="A0AAV6URP7"/>
<accession>A0AAV6URP7</accession>
<protein>
    <submittedName>
        <fullName evidence="1">Uncharacterized protein</fullName>
    </submittedName>
</protein>
<gene>
    <name evidence="1" type="ORF">JTE90_004884</name>
</gene>
<dbReference type="EMBL" id="JAFNEN010000278">
    <property type="protein sequence ID" value="KAG8187140.1"/>
    <property type="molecule type" value="Genomic_DNA"/>
</dbReference>
<comment type="caution">
    <text evidence="1">The sequence shown here is derived from an EMBL/GenBank/DDBJ whole genome shotgun (WGS) entry which is preliminary data.</text>
</comment>
<dbReference type="Proteomes" id="UP000827092">
    <property type="component" value="Unassembled WGS sequence"/>
</dbReference>
<evidence type="ECO:0000313" key="1">
    <source>
        <dbReference type="EMBL" id="KAG8187140.1"/>
    </source>
</evidence>
<keyword evidence="2" id="KW-1185">Reference proteome</keyword>